<evidence type="ECO:0000256" key="3">
    <source>
        <dbReference type="ARBA" id="ARBA00022475"/>
    </source>
</evidence>
<feature type="region of interest" description="Disordered" evidence="7">
    <location>
        <begin position="1"/>
        <end position="68"/>
    </location>
</feature>
<dbReference type="EMBL" id="CP045121">
    <property type="protein sequence ID" value="QIN79359.1"/>
    <property type="molecule type" value="Genomic_DNA"/>
</dbReference>
<keyword evidence="11" id="KW-1185">Reference proteome</keyword>
<feature type="transmembrane region" description="Helical" evidence="8">
    <location>
        <begin position="350"/>
        <end position="367"/>
    </location>
</feature>
<evidence type="ECO:0000313" key="10">
    <source>
        <dbReference type="EMBL" id="QIN79359.1"/>
    </source>
</evidence>
<reference evidence="10 11" key="1">
    <citation type="submission" date="2019-10" db="EMBL/GenBank/DDBJ databases">
        <title>Rubrobacter sp nov SCSIO 52915 isolated from a deep-sea sediment in the South China Sea.</title>
        <authorList>
            <person name="Chen R.W."/>
        </authorList>
    </citation>
    <scope>NUCLEOTIDE SEQUENCE [LARGE SCALE GENOMIC DNA]</scope>
    <source>
        <strain evidence="10 11">SCSIO 52915</strain>
    </source>
</reference>
<feature type="domain" description="EamA" evidence="9">
    <location>
        <begin position="87"/>
        <end position="218"/>
    </location>
</feature>
<dbReference type="InterPro" id="IPR050638">
    <property type="entry name" value="AA-Vitamin_Transporters"/>
</dbReference>
<dbReference type="PANTHER" id="PTHR32322">
    <property type="entry name" value="INNER MEMBRANE TRANSPORTER"/>
    <property type="match status" value="1"/>
</dbReference>
<dbReference type="KEGG" id="rmar:GBA65_13510"/>
<evidence type="ECO:0000259" key="9">
    <source>
        <dbReference type="Pfam" id="PF00892"/>
    </source>
</evidence>
<evidence type="ECO:0000313" key="11">
    <source>
        <dbReference type="Proteomes" id="UP000502706"/>
    </source>
</evidence>
<comment type="similarity">
    <text evidence="2">Belongs to the EamA transporter family.</text>
</comment>
<keyword evidence="6 8" id="KW-0472">Membrane</keyword>
<dbReference type="InterPro" id="IPR037185">
    <property type="entry name" value="EmrE-like"/>
</dbReference>
<feature type="transmembrane region" description="Helical" evidence="8">
    <location>
        <begin position="204"/>
        <end position="224"/>
    </location>
</feature>
<evidence type="ECO:0000256" key="5">
    <source>
        <dbReference type="ARBA" id="ARBA00022989"/>
    </source>
</evidence>
<evidence type="ECO:0000256" key="7">
    <source>
        <dbReference type="SAM" id="MobiDB-lite"/>
    </source>
</evidence>
<feature type="transmembrane region" description="Helical" evidence="8">
    <location>
        <begin position="148"/>
        <end position="170"/>
    </location>
</feature>
<dbReference type="InterPro" id="IPR000620">
    <property type="entry name" value="EamA_dom"/>
</dbReference>
<proteinExistence type="inferred from homology"/>
<sequence length="379" mass="38995">MPPRRRRTGGAYRAYPSTPSATARSSPGPSRSRRSCASSTAHGPPDTRDDGQTRSGNGGAARSKLRGPFPSCPLPEGLSLFADRRLVVLAFVALVVLWGSSFSALKVGLEYAPPVLFAGARSILGGLLVTLVALVWGGSPKLRRDWPVFALLSALNVVLFLGLQTVAIMYLPSGSAAVLIYLQPILVGVLAWMFLGEGLTTRKVVGLLLGFSGIAAVSAGGLLGELPPGASLGVALGVGAALSWALGTVYFKKAQERVALLWAVAVPFLAGGVVLTALGALVESPSEITWNAPFVASLLYASLLGTGVAWLLWLGLVRAGEASRVSAYIFFVPLVAVLIGAVFLDETLSPSLVAGAALVVAGIYLANGPQPEQGAGKGA</sequence>
<feature type="transmembrane region" description="Helical" evidence="8">
    <location>
        <begin position="325"/>
        <end position="344"/>
    </location>
</feature>
<evidence type="ECO:0000256" key="1">
    <source>
        <dbReference type="ARBA" id="ARBA00004651"/>
    </source>
</evidence>
<evidence type="ECO:0000256" key="6">
    <source>
        <dbReference type="ARBA" id="ARBA00023136"/>
    </source>
</evidence>
<gene>
    <name evidence="10" type="ORF">GBA65_13510</name>
</gene>
<evidence type="ECO:0000256" key="4">
    <source>
        <dbReference type="ARBA" id="ARBA00022692"/>
    </source>
</evidence>
<keyword evidence="5 8" id="KW-1133">Transmembrane helix</keyword>
<protein>
    <submittedName>
        <fullName evidence="10">EamA family transporter</fullName>
    </submittedName>
</protein>
<evidence type="ECO:0000256" key="2">
    <source>
        <dbReference type="ARBA" id="ARBA00007362"/>
    </source>
</evidence>
<dbReference type="PANTHER" id="PTHR32322:SF18">
    <property type="entry name" value="S-ADENOSYLMETHIONINE_S-ADENOSYLHOMOCYSTEINE TRANSPORTER"/>
    <property type="match status" value="1"/>
</dbReference>
<feature type="transmembrane region" description="Helical" evidence="8">
    <location>
        <begin position="111"/>
        <end position="136"/>
    </location>
</feature>
<feature type="domain" description="EamA" evidence="9">
    <location>
        <begin position="232"/>
        <end position="367"/>
    </location>
</feature>
<feature type="transmembrane region" description="Helical" evidence="8">
    <location>
        <begin position="258"/>
        <end position="282"/>
    </location>
</feature>
<keyword evidence="4 8" id="KW-0812">Transmembrane</keyword>
<accession>A0A6G8PYQ9</accession>
<feature type="transmembrane region" description="Helical" evidence="8">
    <location>
        <begin position="176"/>
        <end position="195"/>
    </location>
</feature>
<feature type="transmembrane region" description="Helical" evidence="8">
    <location>
        <begin position="230"/>
        <end position="251"/>
    </location>
</feature>
<dbReference type="AlphaFoldDB" id="A0A6G8PYQ9"/>
<dbReference type="SUPFAM" id="SSF103481">
    <property type="entry name" value="Multidrug resistance efflux transporter EmrE"/>
    <property type="match status" value="2"/>
</dbReference>
<dbReference type="Proteomes" id="UP000502706">
    <property type="component" value="Chromosome"/>
</dbReference>
<feature type="compositionally biased region" description="Low complexity" evidence="7">
    <location>
        <begin position="9"/>
        <end position="41"/>
    </location>
</feature>
<evidence type="ECO:0000256" key="8">
    <source>
        <dbReference type="SAM" id="Phobius"/>
    </source>
</evidence>
<keyword evidence="3" id="KW-1003">Cell membrane</keyword>
<dbReference type="Pfam" id="PF00892">
    <property type="entry name" value="EamA"/>
    <property type="match status" value="2"/>
</dbReference>
<organism evidence="10 11">
    <name type="scientific">Rubrobacter marinus</name>
    <dbReference type="NCBI Taxonomy" id="2653852"/>
    <lineage>
        <taxon>Bacteria</taxon>
        <taxon>Bacillati</taxon>
        <taxon>Actinomycetota</taxon>
        <taxon>Rubrobacteria</taxon>
        <taxon>Rubrobacterales</taxon>
        <taxon>Rubrobacteraceae</taxon>
        <taxon>Rubrobacter</taxon>
    </lineage>
</organism>
<name>A0A6G8PYQ9_9ACTN</name>
<comment type="subcellular location">
    <subcellularLocation>
        <location evidence="1">Cell membrane</location>
        <topology evidence="1">Multi-pass membrane protein</topology>
    </subcellularLocation>
</comment>
<dbReference type="GO" id="GO:0005886">
    <property type="term" value="C:plasma membrane"/>
    <property type="evidence" value="ECO:0007669"/>
    <property type="project" value="UniProtKB-SubCell"/>
</dbReference>
<feature type="transmembrane region" description="Helical" evidence="8">
    <location>
        <begin position="294"/>
        <end position="313"/>
    </location>
</feature>
<feature type="transmembrane region" description="Helical" evidence="8">
    <location>
        <begin position="86"/>
        <end position="105"/>
    </location>
</feature>